<reference evidence="2 3" key="1">
    <citation type="journal article" date="2023" name="ISME J.">
        <title>Cultivation and genomic characterization of novel and ubiquitous marine nitrite-oxidizing bacteria from the Nitrospirales.</title>
        <authorList>
            <person name="Mueller A.J."/>
            <person name="Daebeler A."/>
            <person name="Herbold C.W."/>
            <person name="Kirkegaard R.H."/>
            <person name="Daims H."/>
        </authorList>
    </citation>
    <scope>NUCLEOTIDE SEQUENCE [LARGE SCALE GENOMIC DNA]</scope>
    <source>
        <strain evidence="2 3">EB</strain>
    </source>
</reference>
<evidence type="ECO:0000313" key="2">
    <source>
        <dbReference type="EMBL" id="MDT7044097.1"/>
    </source>
</evidence>
<accession>A0ABU3KD72</accession>
<gene>
    <name evidence="2" type="ORF">PPG34_17235</name>
</gene>
<dbReference type="EMBL" id="JAQOUE010000002">
    <property type="protein sequence ID" value="MDT7044097.1"/>
    <property type="molecule type" value="Genomic_DNA"/>
</dbReference>
<proteinExistence type="predicted"/>
<evidence type="ECO:0000313" key="3">
    <source>
        <dbReference type="Proteomes" id="UP001250932"/>
    </source>
</evidence>
<feature type="transmembrane region" description="Helical" evidence="1">
    <location>
        <begin position="21"/>
        <end position="49"/>
    </location>
</feature>
<evidence type="ECO:0000256" key="1">
    <source>
        <dbReference type="SAM" id="Phobius"/>
    </source>
</evidence>
<keyword evidence="1" id="KW-0472">Membrane</keyword>
<dbReference type="RefSeq" id="WP_313834683.1">
    <property type="nucleotide sequence ID" value="NZ_JAQOUE010000002.1"/>
</dbReference>
<feature type="transmembrane region" description="Helical" evidence="1">
    <location>
        <begin position="55"/>
        <end position="76"/>
    </location>
</feature>
<keyword evidence="1" id="KW-1133">Transmembrane helix</keyword>
<dbReference type="Proteomes" id="UP001250932">
    <property type="component" value="Unassembled WGS sequence"/>
</dbReference>
<protein>
    <submittedName>
        <fullName evidence="2">Uncharacterized protein</fullName>
    </submittedName>
</protein>
<name>A0ABU3KD72_9BACT</name>
<comment type="caution">
    <text evidence="2">The sequence shown here is derived from an EMBL/GenBank/DDBJ whole genome shotgun (WGS) entry which is preliminary data.</text>
</comment>
<organism evidence="2 3">
    <name type="scientific">Candidatus Nitronereus thalassa</name>
    <dbReference type="NCBI Taxonomy" id="3020898"/>
    <lineage>
        <taxon>Bacteria</taxon>
        <taxon>Pseudomonadati</taxon>
        <taxon>Nitrospirota</taxon>
        <taxon>Nitrospiria</taxon>
        <taxon>Nitrospirales</taxon>
        <taxon>Nitrospiraceae</taxon>
        <taxon>Candidatus Nitronereus</taxon>
    </lineage>
</organism>
<keyword evidence="1" id="KW-0812">Transmembrane</keyword>
<sequence>MNRERLVELRRRLSGTGHVGYHIGLVSVSATIAILLPYAAQGFLMYWGLVKNEKVYLVSAEIGVAMVLIIVLNFLGRSLRDGKLAKAARGAGLVHVFPGGRRVSSARITSLIQDHGFPRHVMIIGSTGNTFVDPEGDLHFVLKHCLEAKVMLMNPSSANARARAQSIFHPDITLESLMAQTKASIEYLKRLRAAQKNVRVKFYSDDPNVKLAILGDHIWLQHYHTNLDIQYMPMYAFQYNPKEHGLYTIFYQLFVEKWEHLDTPEYDLETDDLVYRWEDGTEKRRVPFSWAGVPRVFPPSVSPGVSSFHENGAVVETPVAVM</sequence>
<keyword evidence="3" id="KW-1185">Reference proteome</keyword>